<dbReference type="SMART" id="SM01027">
    <property type="entry name" value="Beta-Casp"/>
    <property type="match status" value="1"/>
</dbReference>
<evidence type="ECO:0000259" key="2">
    <source>
        <dbReference type="SMART" id="SM01027"/>
    </source>
</evidence>
<reference evidence="3" key="1">
    <citation type="journal article" date="2014" name="Front. Microbiol.">
        <title>High frequency of phylogenetically diverse reductive dehalogenase-homologous genes in deep subseafloor sedimentary metagenomes.</title>
        <authorList>
            <person name="Kawai M."/>
            <person name="Futagami T."/>
            <person name="Toyoda A."/>
            <person name="Takaki Y."/>
            <person name="Nishi S."/>
            <person name="Hori S."/>
            <person name="Arai W."/>
            <person name="Tsubouchi T."/>
            <person name="Morono Y."/>
            <person name="Uchiyama I."/>
            <person name="Ito T."/>
            <person name="Fujiyama A."/>
            <person name="Inagaki F."/>
            <person name="Takami H."/>
        </authorList>
    </citation>
    <scope>NUCLEOTIDE SEQUENCE</scope>
    <source>
        <strain evidence="3">Expedition CK06-06</strain>
    </source>
</reference>
<sequence length="340" mass="38828">MIKISNYPYPFGYRELKKTRKNALFLKNGVRQKIDHEFYLTFFSAGHIPGSVSILVEVDKKKILYTGDINNQETNLISPANAQDLPEIDALITESTYSDREHPLREELEKKFIEDTVNIIDNGGSVLVPAFGVARSQEILLVLEKYNYKNDIYIDGLARKILTEYSKFPESFRDFTRYKSAAKKAQFVSKEKRKKIGGKSQALIISPSGMLKGGAAIDYIPTFLDDPKSAVFLVGYQVEGTPGRKLVDEKIFEFKEKGKRNYPSRDMFIKAKCKIEYFDFSSHADKAHINDYINKLKFRNNSKFVFCVHGDEKSTTSFAHNLSKKNYNSVAPEIGESYIL</sequence>
<dbReference type="InterPro" id="IPR022712">
    <property type="entry name" value="Beta_Casp"/>
</dbReference>
<dbReference type="PANTHER" id="PTHR11203">
    <property type="entry name" value="CLEAVAGE AND POLYADENYLATION SPECIFICITY FACTOR FAMILY MEMBER"/>
    <property type="match status" value="1"/>
</dbReference>
<evidence type="ECO:0000256" key="1">
    <source>
        <dbReference type="ARBA" id="ARBA00022801"/>
    </source>
</evidence>
<dbReference type="InterPro" id="IPR050698">
    <property type="entry name" value="MBL"/>
</dbReference>
<organism evidence="3">
    <name type="scientific">marine sediment metagenome</name>
    <dbReference type="NCBI Taxonomy" id="412755"/>
    <lineage>
        <taxon>unclassified sequences</taxon>
        <taxon>metagenomes</taxon>
        <taxon>ecological metagenomes</taxon>
    </lineage>
</organism>
<accession>X0ZPY5</accession>
<dbReference type="GO" id="GO:0016787">
    <property type="term" value="F:hydrolase activity"/>
    <property type="evidence" value="ECO:0007669"/>
    <property type="project" value="UniProtKB-KW"/>
</dbReference>
<protein>
    <recommendedName>
        <fullName evidence="2">Beta-Casp domain-containing protein</fullName>
    </recommendedName>
</protein>
<dbReference type="Pfam" id="PF10996">
    <property type="entry name" value="Beta-Casp"/>
    <property type="match status" value="1"/>
</dbReference>
<dbReference type="InterPro" id="IPR011108">
    <property type="entry name" value="RMMBL"/>
</dbReference>
<evidence type="ECO:0000313" key="3">
    <source>
        <dbReference type="EMBL" id="GAG60122.1"/>
    </source>
</evidence>
<name>X0ZPY5_9ZZZZ</name>
<comment type="caution">
    <text evidence="3">The sequence shown here is derived from an EMBL/GenBank/DDBJ whole genome shotgun (WGS) entry which is preliminary data.</text>
</comment>
<dbReference type="GO" id="GO:0004521">
    <property type="term" value="F:RNA endonuclease activity"/>
    <property type="evidence" value="ECO:0007669"/>
    <property type="project" value="TreeGrafter"/>
</dbReference>
<dbReference type="Gene3D" id="3.40.50.10890">
    <property type="match status" value="1"/>
</dbReference>
<dbReference type="AlphaFoldDB" id="X0ZPY5"/>
<gene>
    <name evidence="3" type="ORF">S01H4_07234</name>
</gene>
<proteinExistence type="predicted"/>
<dbReference type="EMBL" id="BART01002345">
    <property type="protein sequence ID" value="GAG60122.1"/>
    <property type="molecule type" value="Genomic_DNA"/>
</dbReference>
<dbReference type="Pfam" id="PF07521">
    <property type="entry name" value="RMMBL"/>
    <property type="match status" value="1"/>
</dbReference>
<dbReference type="PANTHER" id="PTHR11203:SF52">
    <property type="entry name" value="MRNA 3-END PROCESSING FACTOR"/>
    <property type="match status" value="1"/>
</dbReference>
<feature type="domain" description="Beta-Casp" evidence="2">
    <location>
        <begin position="136"/>
        <end position="246"/>
    </location>
</feature>
<dbReference type="InterPro" id="IPR036866">
    <property type="entry name" value="RibonucZ/Hydroxyglut_hydro"/>
</dbReference>
<dbReference type="SUPFAM" id="SSF56281">
    <property type="entry name" value="Metallo-hydrolase/oxidoreductase"/>
    <property type="match status" value="1"/>
</dbReference>
<keyword evidence="1" id="KW-0378">Hydrolase</keyword>